<feature type="compositionally biased region" description="Low complexity" evidence="5">
    <location>
        <begin position="316"/>
        <end position="325"/>
    </location>
</feature>
<dbReference type="RefSeq" id="XP_041418582.1">
    <property type="nucleotide sequence ID" value="XM_041562648.1"/>
</dbReference>
<dbReference type="InterPro" id="IPR039808">
    <property type="entry name" value="Cadherin"/>
</dbReference>
<evidence type="ECO:0000256" key="7">
    <source>
        <dbReference type="SAM" id="SignalP"/>
    </source>
</evidence>
<dbReference type="GO" id="GO:0008013">
    <property type="term" value="F:beta-catenin binding"/>
    <property type="evidence" value="ECO:0007669"/>
    <property type="project" value="TreeGrafter"/>
</dbReference>
<feature type="transmembrane region" description="Helical" evidence="6">
    <location>
        <begin position="259"/>
        <end position="283"/>
    </location>
</feature>
<dbReference type="GeneID" id="121393626"/>
<evidence type="ECO:0000313" key="8">
    <source>
        <dbReference type="Proteomes" id="UP000186698"/>
    </source>
</evidence>
<dbReference type="GO" id="GO:0007043">
    <property type="term" value="P:cell-cell junction assembly"/>
    <property type="evidence" value="ECO:0007669"/>
    <property type="project" value="TreeGrafter"/>
</dbReference>
<dbReference type="GO" id="GO:0045296">
    <property type="term" value="F:cadherin binding"/>
    <property type="evidence" value="ECO:0007669"/>
    <property type="project" value="TreeGrafter"/>
</dbReference>
<dbReference type="PROSITE" id="PS50268">
    <property type="entry name" value="CADHERIN_2"/>
    <property type="match status" value="1"/>
</dbReference>
<evidence type="ECO:0000256" key="1">
    <source>
        <dbReference type="ARBA" id="ARBA00004370"/>
    </source>
</evidence>
<dbReference type="InterPro" id="IPR002126">
    <property type="entry name" value="Cadherin-like_dom"/>
</dbReference>
<dbReference type="PaxDb" id="8355-A0A1L8G7E1"/>
<proteinExistence type="predicted"/>
<feature type="compositionally biased region" description="Basic and acidic residues" evidence="5">
    <location>
        <begin position="375"/>
        <end position="392"/>
    </location>
</feature>
<feature type="signal peptide" evidence="7">
    <location>
        <begin position="1"/>
        <end position="27"/>
    </location>
</feature>
<keyword evidence="7" id="KW-0732">Signal</keyword>
<organism evidence="8 9">
    <name type="scientific">Xenopus laevis</name>
    <name type="common">African clawed frog</name>
    <dbReference type="NCBI Taxonomy" id="8355"/>
    <lineage>
        <taxon>Eukaryota</taxon>
        <taxon>Metazoa</taxon>
        <taxon>Chordata</taxon>
        <taxon>Craniata</taxon>
        <taxon>Vertebrata</taxon>
        <taxon>Euteleostomi</taxon>
        <taxon>Amphibia</taxon>
        <taxon>Batrachia</taxon>
        <taxon>Anura</taxon>
        <taxon>Pipoidea</taxon>
        <taxon>Pipidae</taxon>
        <taxon>Xenopodinae</taxon>
        <taxon>Xenopus</taxon>
        <taxon>Xenopus</taxon>
    </lineage>
</organism>
<keyword evidence="3" id="KW-0106">Calcium</keyword>
<dbReference type="SUPFAM" id="SSF49313">
    <property type="entry name" value="Cadherin-like"/>
    <property type="match status" value="1"/>
</dbReference>
<keyword evidence="4 6" id="KW-0472">Membrane</keyword>
<accession>A0A1L8G7E1</accession>
<keyword evidence="6" id="KW-0812">Transmembrane</keyword>
<dbReference type="OrthoDB" id="9212258at2759"/>
<dbReference type="GO" id="GO:0005509">
    <property type="term" value="F:calcium ion binding"/>
    <property type="evidence" value="ECO:0007669"/>
    <property type="project" value="UniProtKB-UniRule"/>
</dbReference>
<reference evidence="9" key="1">
    <citation type="submission" date="2025-08" db="UniProtKB">
        <authorList>
            <consortium name="RefSeq"/>
        </authorList>
    </citation>
    <scope>IDENTIFICATION</scope>
    <source>
        <strain evidence="9">J_2021</strain>
        <tissue evidence="9">Erythrocytes</tissue>
    </source>
</reference>
<name>A0A1L8G7E1_XENLA</name>
<feature type="compositionally biased region" description="Basic and acidic residues" evidence="5">
    <location>
        <begin position="403"/>
        <end position="429"/>
    </location>
</feature>
<dbReference type="PANTHER" id="PTHR24027:SF411">
    <property type="entry name" value="CADHERIN DOMAIN-CONTAINING PROTEIN"/>
    <property type="match status" value="1"/>
</dbReference>
<dbReference type="OMA" id="GEITSIW"/>
<feature type="compositionally biased region" description="Low complexity" evidence="5">
    <location>
        <begin position="353"/>
        <end position="362"/>
    </location>
</feature>
<evidence type="ECO:0000256" key="4">
    <source>
        <dbReference type="ARBA" id="ARBA00023136"/>
    </source>
</evidence>
<dbReference type="GO" id="GO:0044331">
    <property type="term" value="P:cell-cell adhesion mediated by cadherin"/>
    <property type="evidence" value="ECO:0007669"/>
    <property type="project" value="TreeGrafter"/>
</dbReference>
<keyword evidence="6" id="KW-1133">Transmembrane helix</keyword>
<evidence type="ECO:0000256" key="6">
    <source>
        <dbReference type="SAM" id="Phobius"/>
    </source>
</evidence>
<gene>
    <name evidence="9" type="primary">LOC121393626</name>
</gene>
<dbReference type="PANTHER" id="PTHR24027">
    <property type="entry name" value="CADHERIN-23"/>
    <property type="match status" value="1"/>
</dbReference>
<evidence type="ECO:0000256" key="2">
    <source>
        <dbReference type="ARBA" id="ARBA00022737"/>
    </source>
</evidence>
<dbReference type="GO" id="GO:0000902">
    <property type="term" value="P:cell morphogenesis"/>
    <property type="evidence" value="ECO:0007669"/>
    <property type="project" value="TreeGrafter"/>
</dbReference>
<feature type="chain" id="PRO_5035152691" evidence="7">
    <location>
        <begin position="28"/>
        <end position="445"/>
    </location>
</feature>
<feature type="compositionally biased region" description="Basic and acidic residues" evidence="5">
    <location>
        <begin position="338"/>
        <end position="347"/>
    </location>
</feature>
<comment type="subcellular location">
    <subcellularLocation>
        <location evidence="1">Membrane</location>
    </subcellularLocation>
</comment>
<dbReference type="InterPro" id="IPR015919">
    <property type="entry name" value="Cadherin-like_sf"/>
</dbReference>
<dbReference type="Pfam" id="PF00028">
    <property type="entry name" value="Cadherin"/>
    <property type="match status" value="1"/>
</dbReference>
<dbReference type="GO" id="GO:0016477">
    <property type="term" value="P:cell migration"/>
    <property type="evidence" value="ECO:0007669"/>
    <property type="project" value="TreeGrafter"/>
</dbReference>
<feature type="compositionally biased region" description="Basic and acidic residues" evidence="5">
    <location>
        <begin position="294"/>
        <end position="305"/>
    </location>
</feature>
<evidence type="ECO:0000256" key="3">
    <source>
        <dbReference type="ARBA" id="ARBA00022837"/>
    </source>
</evidence>
<dbReference type="Gene3D" id="2.60.40.60">
    <property type="entry name" value="Cadherins"/>
    <property type="match status" value="1"/>
</dbReference>
<keyword evidence="8" id="KW-1185">Reference proteome</keyword>
<dbReference type="GO" id="GO:0005912">
    <property type="term" value="C:adherens junction"/>
    <property type="evidence" value="ECO:0007669"/>
    <property type="project" value="TreeGrafter"/>
</dbReference>
<dbReference type="CDD" id="cd11304">
    <property type="entry name" value="Cadherin_repeat"/>
    <property type="match status" value="1"/>
</dbReference>
<dbReference type="AlphaFoldDB" id="A0A1L8G7E1"/>
<dbReference type="KEGG" id="xla:121393626"/>
<evidence type="ECO:0000256" key="5">
    <source>
        <dbReference type="SAM" id="MobiDB-lite"/>
    </source>
</evidence>
<dbReference type="GO" id="GO:0034332">
    <property type="term" value="P:adherens junction organization"/>
    <property type="evidence" value="ECO:0007669"/>
    <property type="project" value="TreeGrafter"/>
</dbReference>
<dbReference type="GO" id="GO:0016342">
    <property type="term" value="C:catenin complex"/>
    <property type="evidence" value="ECO:0007669"/>
    <property type="project" value="TreeGrafter"/>
</dbReference>
<dbReference type="Proteomes" id="UP000186698">
    <property type="component" value="Chromosome 5L"/>
</dbReference>
<protein>
    <submittedName>
        <fullName evidence="9">Uncharacterized protein LOC121393626 isoform X1</fullName>
    </submittedName>
</protein>
<dbReference type="GO" id="GO:0016339">
    <property type="term" value="P:calcium-dependent cell-cell adhesion via plasma membrane cell adhesion molecules"/>
    <property type="evidence" value="ECO:0007669"/>
    <property type="project" value="TreeGrafter"/>
</dbReference>
<sequence>MSRDLHAPMELYFKGFILLLFTVPLQGRPMAPSQRLLQAMNKGPEFEKHFYSVNILKSVPPMSPVVRVTANESGLEGNTLITYRLLNQSGNEFDISNHTGQIYGVSVPDEVGIYTLRVQASDSAGRSDQSTVQIRVDPEDSFSSSHNGLVVLKLNQTRKITEQQLPNIISIIGGILHSNIWIRLVSSSAEGGGMRGEITTIWFQAVDKNNHVAREEDVLKNLTDNIRNIQQHLDKLFGSPVEFSLSKTLTFSLRYGAELGGAIGALGALLAVWLAGVSIYMIIRNKWNNFVEDKPVPPGAEKEPQNLDNGTKSPSEEAPTSPTAEEPGKESVSVTLQGDDKGDKPVETESPSEEAPTSPTAEEPGKESVSVTLQGDDKGDKPVETDTGKEGEAGGEAAASGTEVDKMKEETVPEKDPETVPADATKKDDSDEVGENISTTATFLD</sequence>
<evidence type="ECO:0000313" key="9">
    <source>
        <dbReference type="RefSeq" id="XP_041418582.1"/>
    </source>
</evidence>
<dbReference type="GO" id="GO:0007156">
    <property type="term" value="P:homophilic cell adhesion via plasma membrane adhesion molecules"/>
    <property type="evidence" value="ECO:0007669"/>
    <property type="project" value="InterPro"/>
</dbReference>
<dbReference type="SMART" id="SM00112">
    <property type="entry name" value="CA"/>
    <property type="match status" value="1"/>
</dbReference>
<feature type="compositionally biased region" description="Polar residues" evidence="5">
    <location>
        <begin position="436"/>
        <end position="445"/>
    </location>
</feature>
<feature type="region of interest" description="Disordered" evidence="5">
    <location>
        <begin position="294"/>
        <end position="445"/>
    </location>
</feature>
<keyword evidence="2" id="KW-0677">Repeat</keyword>